<organism evidence="3">
    <name type="scientific">marine metagenome</name>
    <dbReference type="NCBI Taxonomy" id="408172"/>
    <lineage>
        <taxon>unclassified sequences</taxon>
        <taxon>metagenomes</taxon>
        <taxon>ecological metagenomes</taxon>
    </lineage>
</organism>
<protein>
    <recommendedName>
        <fullName evidence="4">Sugar fermentation stimulation protein C-terminal domain-containing protein</fullName>
    </recommendedName>
</protein>
<dbReference type="InterPro" id="IPR041465">
    <property type="entry name" value="SfsA_N"/>
</dbReference>
<dbReference type="Gene3D" id="2.40.50.580">
    <property type="match status" value="1"/>
</dbReference>
<dbReference type="GO" id="GO:0003677">
    <property type="term" value="F:DNA binding"/>
    <property type="evidence" value="ECO:0007669"/>
    <property type="project" value="InterPro"/>
</dbReference>
<reference evidence="3" key="1">
    <citation type="submission" date="2018-05" db="EMBL/GenBank/DDBJ databases">
        <authorList>
            <person name="Lanie J.A."/>
            <person name="Ng W.-L."/>
            <person name="Kazmierczak K.M."/>
            <person name="Andrzejewski T.M."/>
            <person name="Davidsen T.M."/>
            <person name="Wayne K.J."/>
            <person name="Tettelin H."/>
            <person name="Glass J.I."/>
            <person name="Rusch D."/>
            <person name="Podicherti R."/>
            <person name="Tsui H.-C.T."/>
            <person name="Winkler M.E."/>
        </authorList>
    </citation>
    <scope>NUCLEOTIDE SEQUENCE</scope>
</reference>
<dbReference type="PANTHER" id="PTHR30545:SF2">
    <property type="entry name" value="SUGAR FERMENTATION STIMULATION PROTEIN A"/>
    <property type="match status" value="1"/>
</dbReference>
<proteinExistence type="inferred from homology"/>
<feature type="domain" description="Sugar fermentation stimulation protein C-terminal" evidence="1">
    <location>
        <begin position="83"/>
        <end position="216"/>
    </location>
</feature>
<sequence length="229" mass="25687">MEYKTNLIKAQFLRRTSRFSATVNVSGEEIEVHVPNSGRLRELFRPGQNTYLQYIESTTRKTKHDLVLVEMGNTLCSCDSRLPPLLIEESFNKGELDPFLGFTKLQREVSLGNSRLDILVSSTDMNCYIEAKSVTLVEGRTAIFPDAPTLRGTKHINSLLSAVEMGYRAAVVFIIQRADAQHLSINRQSDPLFFQTLRAAKFNGVEVYAFTSDVSLRGVTIQSPIPVNI</sequence>
<name>A0A382DYS9_9ZZZZ</name>
<gene>
    <name evidence="3" type="ORF">METZ01_LOCUS196183</name>
</gene>
<evidence type="ECO:0000259" key="1">
    <source>
        <dbReference type="Pfam" id="PF03749"/>
    </source>
</evidence>
<evidence type="ECO:0008006" key="4">
    <source>
        <dbReference type="Google" id="ProtNLM"/>
    </source>
</evidence>
<dbReference type="NCBIfam" id="TIGR00230">
    <property type="entry name" value="sfsA"/>
    <property type="match status" value="1"/>
</dbReference>
<evidence type="ECO:0000259" key="2">
    <source>
        <dbReference type="Pfam" id="PF17746"/>
    </source>
</evidence>
<dbReference type="PANTHER" id="PTHR30545">
    <property type="entry name" value="SUGAR FERMENTATION STIMULATION PROTEIN A"/>
    <property type="match status" value="1"/>
</dbReference>
<dbReference type="CDD" id="cd22359">
    <property type="entry name" value="SfsA-like_bacterial"/>
    <property type="match status" value="1"/>
</dbReference>
<dbReference type="AlphaFoldDB" id="A0A382DYS9"/>
<dbReference type="HAMAP" id="MF_00095">
    <property type="entry name" value="SfsA"/>
    <property type="match status" value="1"/>
</dbReference>
<dbReference type="Pfam" id="PF03749">
    <property type="entry name" value="SfsA"/>
    <property type="match status" value="1"/>
</dbReference>
<feature type="domain" description="SfsA N-terminal OB" evidence="2">
    <location>
        <begin position="13"/>
        <end position="76"/>
    </location>
</feature>
<dbReference type="InterPro" id="IPR040452">
    <property type="entry name" value="SfsA_C"/>
</dbReference>
<dbReference type="Pfam" id="PF17746">
    <property type="entry name" value="SfsA_N"/>
    <property type="match status" value="1"/>
</dbReference>
<dbReference type="Gene3D" id="3.40.1350.60">
    <property type="match status" value="1"/>
</dbReference>
<evidence type="ECO:0000313" key="3">
    <source>
        <dbReference type="EMBL" id="SVB43329.1"/>
    </source>
</evidence>
<dbReference type="EMBL" id="UINC01041698">
    <property type="protein sequence ID" value="SVB43329.1"/>
    <property type="molecule type" value="Genomic_DNA"/>
</dbReference>
<dbReference type="InterPro" id="IPR005224">
    <property type="entry name" value="SfsA"/>
</dbReference>
<accession>A0A382DYS9</accession>